<keyword evidence="2 3" id="KW-0040">ANK repeat</keyword>
<keyword evidence="1" id="KW-0677">Repeat</keyword>
<name>A7SU83_NEMVE</name>
<evidence type="ECO:0000256" key="2">
    <source>
        <dbReference type="ARBA" id="ARBA00023043"/>
    </source>
</evidence>
<dbReference type="Pfam" id="PF12796">
    <property type="entry name" value="Ank_2"/>
    <property type="match status" value="1"/>
</dbReference>
<feature type="repeat" description="ANK" evidence="3">
    <location>
        <begin position="67"/>
        <end position="103"/>
    </location>
</feature>
<feature type="repeat" description="ANK" evidence="3">
    <location>
        <begin position="38"/>
        <end position="65"/>
    </location>
</feature>
<proteinExistence type="predicted"/>
<dbReference type="PROSITE" id="PS50088">
    <property type="entry name" value="ANK_REPEAT"/>
    <property type="match status" value="2"/>
</dbReference>
<evidence type="ECO:0000256" key="1">
    <source>
        <dbReference type="ARBA" id="ARBA00022737"/>
    </source>
</evidence>
<organism evidence="5 6">
    <name type="scientific">Nematostella vectensis</name>
    <name type="common">Starlet sea anemone</name>
    <dbReference type="NCBI Taxonomy" id="45351"/>
    <lineage>
        <taxon>Eukaryota</taxon>
        <taxon>Metazoa</taxon>
        <taxon>Cnidaria</taxon>
        <taxon>Anthozoa</taxon>
        <taxon>Hexacorallia</taxon>
        <taxon>Actiniaria</taxon>
        <taxon>Edwardsiidae</taxon>
        <taxon>Nematostella</taxon>
    </lineage>
</organism>
<dbReference type="GO" id="GO:0045944">
    <property type="term" value="P:positive regulation of transcription by RNA polymerase II"/>
    <property type="evidence" value="ECO:0000318"/>
    <property type="project" value="GO_Central"/>
</dbReference>
<dbReference type="EMBL" id="DS469809">
    <property type="protein sequence ID" value="EDO32732.1"/>
    <property type="molecule type" value="Genomic_DNA"/>
</dbReference>
<evidence type="ECO:0008006" key="7">
    <source>
        <dbReference type="Google" id="ProtNLM"/>
    </source>
</evidence>
<reference evidence="5 6" key="1">
    <citation type="journal article" date="2007" name="Science">
        <title>Sea anemone genome reveals ancestral eumetazoan gene repertoire and genomic organization.</title>
        <authorList>
            <person name="Putnam N.H."/>
            <person name="Srivastava M."/>
            <person name="Hellsten U."/>
            <person name="Dirks B."/>
            <person name="Chapman J."/>
            <person name="Salamov A."/>
            <person name="Terry A."/>
            <person name="Shapiro H."/>
            <person name="Lindquist E."/>
            <person name="Kapitonov V.V."/>
            <person name="Jurka J."/>
            <person name="Genikhovich G."/>
            <person name="Grigoriev I.V."/>
            <person name="Lucas S.M."/>
            <person name="Steele R.E."/>
            <person name="Finnerty J.R."/>
            <person name="Technau U."/>
            <person name="Martindale M.Q."/>
            <person name="Rokhsar D.S."/>
        </authorList>
    </citation>
    <scope>NUCLEOTIDE SEQUENCE [LARGE SCALE GENOMIC DNA]</scope>
    <source>
        <strain evidence="6">CH2 X CH6</strain>
    </source>
</reference>
<dbReference type="GO" id="GO:0000976">
    <property type="term" value="F:transcription cis-regulatory region binding"/>
    <property type="evidence" value="ECO:0000318"/>
    <property type="project" value="GO_Central"/>
</dbReference>
<dbReference type="eggNOG" id="KOG0504">
    <property type="taxonomic scope" value="Eukaryota"/>
</dbReference>
<dbReference type="AlphaFoldDB" id="A7SU83"/>
<dbReference type="PANTHER" id="PTHR24141">
    <property type="entry name" value="2-5A-DEPENDENT RIBONUCLEASE"/>
    <property type="match status" value="1"/>
</dbReference>
<evidence type="ECO:0000313" key="5">
    <source>
        <dbReference type="EMBL" id="EDO32732.1"/>
    </source>
</evidence>
<protein>
    <recommendedName>
        <fullName evidence="7">Ankyrin repeat domain-containing protein 63</fullName>
    </recommendedName>
</protein>
<dbReference type="GO" id="GO:0005634">
    <property type="term" value="C:nucleus"/>
    <property type="evidence" value="ECO:0000318"/>
    <property type="project" value="GO_Central"/>
</dbReference>
<dbReference type="SUPFAM" id="SSF48403">
    <property type="entry name" value="Ankyrin repeat"/>
    <property type="match status" value="1"/>
</dbReference>
<evidence type="ECO:0000256" key="3">
    <source>
        <dbReference type="PROSITE-ProRule" id="PRU00023"/>
    </source>
</evidence>
<dbReference type="Proteomes" id="UP000001593">
    <property type="component" value="Unassembled WGS sequence"/>
</dbReference>
<evidence type="ECO:0000313" key="6">
    <source>
        <dbReference type="Proteomes" id="UP000001593"/>
    </source>
</evidence>
<evidence type="ECO:0000256" key="4">
    <source>
        <dbReference type="SAM" id="MobiDB-lite"/>
    </source>
</evidence>
<feature type="region of interest" description="Disordered" evidence="4">
    <location>
        <begin position="209"/>
        <end position="236"/>
    </location>
</feature>
<dbReference type="STRING" id="45351.A7SU83"/>
<dbReference type="PANTHER" id="PTHR24141:SF1">
    <property type="entry name" value="2-5A-DEPENDENT RIBONUCLEASE"/>
    <property type="match status" value="1"/>
</dbReference>
<accession>A7SU83</accession>
<dbReference type="Gene3D" id="1.25.40.20">
    <property type="entry name" value="Ankyrin repeat-containing domain"/>
    <property type="match status" value="2"/>
</dbReference>
<keyword evidence="6" id="KW-1185">Reference proteome</keyword>
<dbReference type="PhylomeDB" id="A7SU83"/>
<dbReference type="SMART" id="SM00248">
    <property type="entry name" value="ANK"/>
    <property type="match status" value="4"/>
</dbReference>
<dbReference type="OMA" id="TVAHENE"/>
<sequence length="289" mass="32744">MFPAFCSANKGLLTPRKAWDKHDCTEESEITWGRPRILLDAVSKGRLRQLRLLLDAGVNVNSRDELSGETALIRAVFLENAKLRRISLKMLVNYGAKVKITDKTGRSALSWACYHGREDVLRIFQGNPQLDLDLGSIDNQGNTNLILACMSGNAKIVTLIARAFRRNRFDVNRRNNAGESAMSLVRQLGYKDLVDVLLDVAHVNRGHVPQRPSLTSAGIKPVAGKRPKPHTAPKQRASCNLPKLFNLYTEQLTNSYPTRQFSERKKKLSFVHEFHRSKTRYRSHEFVTH</sequence>
<dbReference type="HOGENOM" id="CLU_964112_0_0_1"/>
<dbReference type="InterPro" id="IPR036770">
    <property type="entry name" value="Ankyrin_rpt-contain_sf"/>
</dbReference>
<feature type="compositionally biased region" description="Basic residues" evidence="4">
    <location>
        <begin position="223"/>
        <end position="233"/>
    </location>
</feature>
<dbReference type="InParanoid" id="A7SU83"/>
<dbReference type="InterPro" id="IPR002110">
    <property type="entry name" value="Ankyrin_rpt"/>
</dbReference>
<gene>
    <name evidence="5" type="ORF">NEMVEDRAFT_v1g247440</name>
</gene>